<dbReference type="Pfam" id="PF10756">
    <property type="entry name" value="bPH_6"/>
    <property type="match status" value="1"/>
</dbReference>
<feature type="transmembrane region" description="Helical" evidence="1">
    <location>
        <begin position="45"/>
        <end position="64"/>
    </location>
</feature>
<evidence type="ECO:0000313" key="3">
    <source>
        <dbReference type="EMBL" id="MBA9001836.1"/>
    </source>
</evidence>
<dbReference type="AlphaFoldDB" id="A0A7W3MTX6"/>
<feature type="transmembrane region" description="Helical" evidence="1">
    <location>
        <begin position="20"/>
        <end position="39"/>
    </location>
</feature>
<dbReference type="Proteomes" id="UP000539313">
    <property type="component" value="Unassembled WGS sequence"/>
</dbReference>
<evidence type="ECO:0000259" key="2">
    <source>
        <dbReference type="Pfam" id="PF10756"/>
    </source>
</evidence>
<keyword evidence="1" id="KW-1133">Transmembrane helix</keyword>
<keyword evidence="4" id="KW-1185">Reference proteome</keyword>
<gene>
    <name evidence="3" type="ORF">HNR21_000718</name>
</gene>
<evidence type="ECO:0000256" key="1">
    <source>
        <dbReference type="SAM" id="Phobius"/>
    </source>
</evidence>
<feature type="transmembrane region" description="Helical" evidence="1">
    <location>
        <begin position="185"/>
        <end position="207"/>
    </location>
</feature>
<proteinExistence type="predicted"/>
<name>A0A7W3MTX6_9ACTN</name>
<feature type="domain" description="Low molecular weight protein antigen 6 PH" evidence="2">
    <location>
        <begin position="65"/>
        <end position="135"/>
    </location>
</feature>
<keyword evidence="1" id="KW-0472">Membrane</keyword>
<evidence type="ECO:0000313" key="4">
    <source>
        <dbReference type="Proteomes" id="UP000539313"/>
    </source>
</evidence>
<feature type="transmembrane region" description="Helical" evidence="1">
    <location>
        <begin position="157"/>
        <end position="179"/>
    </location>
</feature>
<organism evidence="3 4">
    <name type="scientific">Thermomonospora cellulosilytica</name>
    <dbReference type="NCBI Taxonomy" id="1411118"/>
    <lineage>
        <taxon>Bacteria</taxon>
        <taxon>Bacillati</taxon>
        <taxon>Actinomycetota</taxon>
        <taxon>Actinomycetes</taxon>
        <taxon>Streptosporangiales</taxon>
        <taxon>Thermomonosporaceae</taxon>
        <taxon>Thermomonospora</taxon>
    </lineage>
</organism>
<sequence length="470" mass="51289">MPVTNTKEVLPLVRRAVPGAVVLAVVAVAAMVALNVWWATITPGLLLYSFPPLAATVLALVHNLRYRVIVDEDGIRVRGLTGEESVPWQDVTGVRAAAGTEGTVVVGRRDALPLVLRELPVAAGTDELVAELRERAGQHSGEPEGEWYVGRPSRLPLVWAFPMLAASVALALAPVGGLLEGFGAGTAFTAGMAGVVYHVRLILLLLYGRTEARPTGLYNRSALAIKRMEWNRVRRLEVVRSPFGRRVIAVADTGPKTALAAPREGLLTRGPAFDDALNTLTATAPRAPEVKRRAQPRLLYPALAALAVLALLWGEDPRKESWWPTRHEATSLPDPCAVADRATVRRLVPDPQPPDRQDRTWFGYDESTCQWQQTDLSIGLRIELRRYFRSGGDGATEEAERRMGVVRAQSAGTVTGLGDEAFRRDDDGVIRTREIWARRANVIVHVELTGKAPADVEALARRALDSVELR</sequence>
<dbReference type="EMBL" id="JACJII010000001">
    <property type="protein sequence ID" value="MBA9001836.1"/>
    <property type="molecule type" value="Genomic_DNA"/>
</dbReference>
<keyword evidence="1" id="KW-0812">Transmembrane</keyword>
<comment type="caution">
    <text evidence="3">The sequence shown here is derived from an EMBL/GenBank/DDBJ whole genome shotgun (WGS) entry which is preliminary data.</text>
</comment>
<dbReference type="InterPro" id="IPR019692">
    <property type="entry name" value="CFP-6_PH"/>
</dbReference>
<accession>A0A7W3MTX6</accession>
<reference evidence="3 4" key="1">
    <citation type="submission" date="2020-08" db="EMBL/GenBank/DDBJ databases">
        <title>Sequencing the genomes of 1000 actinobacteria strains.</title>
        <authorList>
            <person name="Klenk H.-P."/>
        </authorList>
    </citation>
    <scope>NUCLEOTIDE SEQUENCE [LARGE SCALE GENOMIC DNA]</scope>
    <source>
        <strain evidence="3 4">DSM 45823</strain>
    </source>
</reference>
<dbReference type="RefSeq" id="WP_182704027.1">
    <property type="nucleotide sequence ID" value="NZ_JACJII010000001.1"/>
</dbReference>
<protein>
    <recommendedName>
        <fullName evidence="2">Low molecular weight protein antigen 6 PH domain-containing protein</fullName>
    </recommendedName>
</protein>